<feature type="transmembrane region" description="Helical" evidence="6">
    <location>
        <begin position="260"/>
        <end position="277"/>
    </location>
</feature>
<dbReference type="Pfam" id="PF04515">
    <property type="entry name" value="Choline_transpo"/>
    <property type="match status" value="1"/>
</dbReference>
<dbReference type="PANTHER" id="PTHR12385:SF4">
    <property type="entry name" value="PROTEIN PNS1"/>
    <property type="match status" value="1"/>
</dbReference>
<evidence type="ECO:0000256" key="3">
    <source>
        <dbReference type="ARBA" id="ARBA00022692"/>
    </source>
</evidence>
<feature type="region of interest" description="Disordered" evidence="7">
    <location>
        <begin position="63"/>
        <end position="99"/>
    </location>
</feature>
<keyword evidence="5 6" id="KW-0472">Membrane</keyword>
<evidence type="ECO:0000256" key="7">
    <source>
        <dbReference type="SAM" id="MobiDB-lite"/>
    </source>
</evidence>
<proteinExistence type="inferred from homology"/>
<comment type="similarity">
    <text evidence="2 6">Belongs to the CTL (choline transporter-like) family.</text>
</comment>
<protein>
    <recommendedName>
        <fullName evidence="6">Choline transporter-like protein</fullName>
    </recommendedName>
</protein>
<keyword evidence="4 6" id="KW-1133">Transmembrane helix</keyword>
<feature type="transmembrane region" description="Helical" evidence="6">
    <location>
        <begin position="193"/>
        <end position="211"/>
    </location>
</feature>
<gene>
    <name evidence="8" type="ORF">ACOF00016_LOCUS6554</name>
</gene>
<evidence type="ECO:0000256" key="5">
    <source>
        <dbReference type="ARBA" id="ARBA00023136"/>
    </source>
</evidence>
<feature type="transmembrane region" description="Helical" evidence="6">
    <location>
        <begin position="370"/>
        <end position="392"/>
    </location>
</feature>
<dbReference type="PANTHER" id="PTHR12385">
    <property type="entry name" value="CHOLINE TRANSPORTER-LIKE (SLC FAMILY 44)"/>
    <property type="match status" value="1"/>
</dbReference>
<comment type="function">
    <text evidence="6">Choline transporter.</text>
</comment>
<evidence type="ECO:0000256" key="6">
    <source>
        <dbReference type="RuleBase" id="RU368066"/>
    </source>
</evidence>
<evidence type="ECO:0000313" key="8">
    <source>
        <dbReference type="EMBL" id="CAE0408847.1"/>
    </source>
</evidence>
<reference evidence="8" key="1">
    <citation type="submission" date="2021-01" db="EMBL/GenBank/DDBJ databases">
        <authorList>
            <person name="Corre E."/>
            <person name="Pelletier E."/>
            <person name="Niang G."/>
            <person name="Scheremetjew M."/>
            <person name="Finn R."/>
            <person name="Kale V."/>
            <person name="Holt S."/>
            <person name="Cochrane G."/>
            <person name="Meng A."/>
            <person name="Brown T."/>
            <person name="Cohen L."/>
        </authorList>
    </citation>
    <scope>NUCLEOTIDE SEQUENCE</scope>
    <source>
        <strain evidence="8">CCMP127</strain>
    </source>
</reference>
<feature type="transmembrane region" description="Helical" evidence="6">
    <location>
        <begin position="232"/>
        <end position="254"/>
    </location>
</feature>
<feature type="region of interest" description="Disordered" evidence="7">
    <location>
        <begin position="1"/>
        <end position="28"/>
    </location>
</feature>
<dbReference type="EMBL" id="HBIM01007698">
    <property type="protein sequence ID" value="CAE0408847.1"/>
    <property type="molecule type" value="Transcribed_RNA"/>
</dbReference>
<dbReference type="GO" id="GO:0005886">
    <property type="term" value="C:plasma membrane"/>
    <property type="evidence" value="ECO:0007669"/>
    <property type="project" value="UniProtKB-SubCell"/>
</dbReference>
<sequence>MSEHGGASGDTDSHHEEESSFQSSGTSPFFADAMLDLDTAHDLAETPDASQLQRKTIVSAADAADVLQLPPMESPTRRRSKPETTTTNHNNGFSDDPTMLPVMDNVNNNNNNNSLPRHIEKQEMMRITHMDSTTTTSTLRRMRLLWSSLPKTRPTWPRDWPWALAFCIVVPLALAGPMFLAQPQQNVWTQPPLSTATFGAWIVSAGAAVVTTRWMYGRRYNDEDRTSRHERVAAGLVNFAAWSVVVYLVLAVTILIRLPAARWTIILPLAYTVRDVYLVRRWKQRRGVAALTSMPSTASQASSQASTGQSSSYASRYAFFQALTAMALDILAQSLRRASFFRVLTLILLTQTIVIGLWRQALIGALDDKSVWLLLLAALGGKWATGTLARLLSLVASGGVVNWFVQQQEQYPEDSNHDENDADDVYGDIELSAASDSQVPEAYRTVGASVYQSVLRMDDVLDDDDDDDDLEQEEFRQEMEQDRNGIPTSSHAHPESLSTVRGLVAAGLSVSFGSVAMCGLLGGPAQFVWSQIRKVHIWQQGHEPTDSVMEKTWNRVLLWARSFVRSNSDLAMSHVAAYYKPYPRASRDVSRLIEEAGVEPVLHDDITTHMCNCVGGTISGAIVLFTGHFAQRERVLHGHDYEATDLDVVMNMLMAFILSYTLIFTVMEPLRAAIKAVYVAYAQNPRSLSHAYPLIYHRLTRLSEANLS</sequence>
<comment type="subcellular location">
    <subcellularLocation>
        <location evidence="6">Cell membrane</location>
        <topology evidence="6">Multi-pass membrane protein</topology>
    </subcellularLocation>
    <subcellularLocation>
        <location evidence="1">Membrane</location>
        <topology evidence="1">Multi-pass membrane protein</topology>
    </subcellularLocation>
</comment>
<feature type="transmembrane region" description="Helical" evidence="6">
    <location>
        <begin position="648"/>
        <end position="667"/>
    </location>
</feature>
<evidence type="ECO:0000256" key="2">
    <source>
        <dbReference type="ARBA" id="ARBA00007168"/>
    </source>
</evidence>
<dbReference type="GO" id="GO:0022857">
    <property type="term" value="F:transmembrane transporter activity"/>
    <property type="evidence" value="ECO:0007669"/>
    <property type="project" value="UniProtKB-UniRule"/>
</dbReference>
<feature type="transmembrane region" description="Helical" evidence="6">
    <location>
        <begin position="160"/>
        <end position="181"/>
    </location>
</feature>
<name>A0A7S3L242_9STRA</name>
<accession>A0A7S3L242</accession>
<keyword evidence="3 6" id="KW-0812">Transmembrane</keyword>
<evidence type="ECO:0000256" key="4">
    <source>
        <dbReference type="ARBA" id="ARBA00022989"/>
    </source>
</evidence>
<organism evidence="8">
    <name type="scientific">Amphora coffeiformis</name>
    <dbReference type="NCBI Taxonomy" id="265554"/>
    <lineage>
        <taxon>Eukaryota</taxon>
        <taxon>Sar</taxon>
        <taxon>Stramenopiles</taxon>
        <taxon>Ochrophyta</taxon>
        <taxon>Bacillariophyta</taxon>
        <taxon>Bacillariophyceae</taxon>
        <taxon>Bacillariophycidae</taxon>
        <taxon>Thalassiophysales</taxon>
        <taxon>Catenulaceae</taxon>
        <taxon>Amphora</taxon>
    </lineage>
</organism>
<dbReference type="AlphaFoldDB" id="A0A7S3L242"/>
<feature type="transmembrane region" description="Helical" evidence="6">
    <location>
        <begin position="340"/>
        <end position="358"/>
    </location>
</feature>
<evidence type="ECO:0000256" key="1">
    <source>
        <dbReference type="ARBA" id="ARBA00004141"/>
    </source>
</evidence>
<dbReference type="InterPro" id="IPR007603">
    <property type="entry name" value="Choline_transptr-like"/>
</dbReference>
<feature type="compositionally biased region" description="Polar residues" evidence="7">
    <location>
        <begin position="83"/>
        <end position="93"/>
    </location>
</feature>